<evidence type="ECO:0000256" key="7">
    <source>
        <dbReference type="ARBA" id="ARBA00022833"/>
    </source>
</evidence>
<keyword evidence="8" id="KW-0805">Transcription regulation</keyword>
<dbReference type="GO" id="GO:0005829">
    <property type="term" value="C:cytosol"/>
    <property type="evidence" value="ECO:0007669"/>
    <property type="project" value="TreeGrafter"/>
</dbReference>
<feature type="binding site" evidence="11">
    <location>
        <position position="137"/>
    </location>
    <ligand>
        <name>Zn(2+)</name>
        <dbReference type="ChEBI" id="CHEBI:29105"/>
    </ligand>
</feature>
<dbReference type="Gene3D" id="1.10.10.10">
    <property type="entry name" value="Winged helix-like DNA-binding domain superfamily/Winged helix DNA-binding domain"/>
    <property type="match status" value="1"/>
</dbReference>
<keyword evidence="7 11" id="KW-0862">Zinc</keyword>
<keyword evidence="9" id="KW-0238">DNA-binding</keyword>
<evidence type="ECO:0000256" key="2">
    <source>
        <dbReference type="ARBA" id="ARBA00007957"/>
    </source>
</evidence>
<gene>
    <name evidence="13" type="ORF">A2625_04750</name>
</gene>
<keyword evidence="10" id="KW-0804">Transcription</keyword>
<dbReference type="PANTHER" id="PTHR33202:SF2">
    <property type="entry name" value="FERRIC UPTAKE REGULATION PROTEIN"/>
    <property type="match status" value="1"/>
</dbReference>
<dbReference type="InterPro" id="IPR036390">
    <property type="entry name" value="WH_DNA-bd_sf"/>
</dbReference>
<comment type="cofactor">
    <cofactor evidence="12">
        <name>Mn(2+)</name>
        <dbReference type="ChEBI" id="CHEBI:29035"/>
    </cofactor>
    <cofactor evidence="12">
        <name>Fe(2+)</name>
        <dbReference type="ChEBI" id="CHEBI:29033"/>
    </cofactor>
    <text evidence="12">Binds 1 Mn(2+) or Fe(2+) ion per subunit.</text>
</comment>
<evidence type="ECO:0000313" key="14">
    <source>
        <dbReference type="Proteomes" id="UP000178724"/>
    </source>
</evidence>
<feature type="binding site" evidence="12">
    <location>
        <position position="112"/>
    </location>
    <ligand>
        <name>Fe cation</name>
        <dbReference type="ChEBI" id="CHEBI:24875"/>
    </ligand>
</feature>
<accession>A0A1F4Q2P3</accession>
<evidence type="ECO:0000256" key="5">
    <source>
        <dbReference type="ARBA" id="ARBA00022491"/>
    </source>
</evidence>
<sequence length="146" mass="17362">MEFAEKVFFKYLKERGFYNTAQRRLVVQEFLRLEGHVCADELYRAVKKKHPRVGQTTVFRTVKLLKEAKLAAEVNFTGKRRRFEHEWGHRHHDHLICVGCGRTIEFANKQIEKIQQQVTGSMNFQPLHHRLEIFGHCLKCRKEKGE</sequence>
<comment type="subunit">
    <text evidence="3">Homodimer.</text>
</comment>
<feature type="binding site" evidence="12">
    <location>
        <position position="93"/>
    </location>
    <ligand>
        <name>Fe cation</name>
        <dbReference type="ChEBI" id="CHEBI:24875"/>
    </ligand>
</feature>
<keyword evidence="6 11" id="KW-0479">Metal-binding</keyword>
<evidence type="ECO:0000256" key="8">
    <source>
        <dbReference type="ARBA" id="ARBA00023015"/>
    </source>
</evidence>
<dbReference type="CDD" id="cd07153">
    <property type="entry name" value="Fur_like"/>
    <property type="match status" value="1"/>
</dbReference>
<feature type="binding site" evidence="11">
    <location>
        <position position="100"/>
    </location>
    <ligand>
        <name>Zn(2+)</name>
        <dbReference type="ChEBI" id="CHEBI:29105"/>
    </ligand>
</feature>
<evidence type="ECO:0000256" key="4">
    <source>
        <dbReference type="ARBA" id="ARBA00022490"/>
    </source>
</evidence>
<dbReference type="SUPFAM" id="SSF46785">
    <property type="entry name" value="Winged helix' DNA-binding domain"/>
    <property type="match status" value="1"/>
</dbReference>
<reference evidence="13 14" key="1">
    <citation type="journal article" date="2016" name="Nat. Commun.">
        <title>Thousands of microbial genomes shed light on interconnected biogeochemical processes in an aquifer system.</title>
        <authorList>
            <person name="Anantharaman K."/>
            <person name="Brown C.T."/>
            <person name="Hug L.A."/>
            <person name="Sharon I."/>
            <person name="Castelle C.J."/>
            <person name="Probst A.J."/>
            <person name="Thomas B.C."/>
            <person name="Singh A."/>
            <person name="Wilkins M.J."/>
            <person name="Karaoz U."/>
            <person name="Brodie E.L."/>
            <person name="Williams K.H."/>
            <person name="Hubbard S.S."/>
            <person name="Banfield J.F."/>
        </authorList>
    </citation>
    <scope>NUCLEOTIDE SEQUENCE [LARGE SCALE GENOMIC DNA]</scope>
</reference>
<dbReference type="AlphaFoldDB" id="A0A1F4Q2P3"/>
<dbReference type="InterPro" id="IPR036388">
    <property type="entry name" value="WH-like_DNA-bd_sf"/>
</dbReference>
<keyword evidence="12" id="KW-0408">Iron</keyword>
<dbReference type="EMBL" id="METM01000015">
    <property type="protein sequence ID" value="OGB90137.1"/>
    <property type="molecule type" value="Genomic_DNA"/>
</dbReference>
<evidence type="ECO:0000256" key="3">
    <source>
        <dbReference type="ARBA" id="ARBA00011738"/>
    </source>
</evidence>
<evidence type="ECO:0000256" key="1">
    <source>
        <dbReference type="ARBA" id="ARBA00004496"/>
    </source>
</evidence>
<feature type="binding site" evidence="12">
    <location>
        <position position="91"/>
    </location>
    <ligand>
        <name>Fe cation</name>
        <dbReference type="ChEBI" id="CHEBI:24875"/>
    </ligand>
</feature>
<evidence type="ECO:0000313" key="13">
    <source>
        <dbReference type="EMBL" id="OGB90137.1"/>
    </source>
</evidence>
<dbReference type="Proteomes" id="UP000178724">
    <property type="component" value="Unassembled WGS sequence"/>
</dbReference>
<evidence type="ECO:0008006" key="15">
    <source>
        <dbReference type="Google" id="ProtNLM"/>
    </source>
</evidence>
<evidence type="ECO:0000256" key="12">
    <source>
        <dbReference type="PIRSR" id="PIRSR602481-2"/>
    </source>
</evidence>
<dbReference type="GO" id="GO:0003700">
    <property type="term" value="F:DNA-binding transcription factor activity"/>
    <property type="evidence" value="ECO:0007669"/>
    <property type="project" value="InterPro"/>
</dbReference>
<evidence type="ECO:0000256" key="9">
    <source>
        <dbReference type="ARBA" id="ARBA00023125"/>
    </source>
</evidence>
<dbReference type="InterPro" id="IPR043135">
    <property type="entry name" value="Fur_C"/>
</dbReference>
<comment type="similarity">
    <text evidence="2">Belongs to the Fur family.</text>
</comment>
<keyword evidence="4" id="KW-0963">Cytoplasm</keyword>
<proteinExistence type="inferred from homology"/>
<name>A0A1F4Q2P3_UNCSA</name>
<dbReference type="PANTHER" id="PTHR33202">
    <property type="entry name" value="ZINC UPTAKE REGULATION PROTEIN"/>
    <property type="match status" value="1"/>
</dbReference>
<organism evidence="13 14">
    <name type="scientific">candidate division WOR-1 bacterium RIFCSPHIGHO2_01_FULL_53_15</name>
    <dbReference type="NCBI Taxonomy" id="1802564"/>
    <lineage>
        <taxon>Bacteria</taxon>
        <taxon>Bacillati</taxon>
        <taxon>Saganbacteria</taxon>
    </lineage>
</organism>
<dbReference type="Gene3D" id="3.30.1490.190">
    <property type="match status" value="1"/>
</dbReference>
<evidence type="ECO:0000256" key="10">
    <source>
        <dbReference type="ARBA" id="ARBA00023163"/>
    </source>
</evidence>
<dbReference type="InterPro" id="IPR002481">
    <property type="entry name" value="FUR"/>
</dbReference>
<protein>
    <recommendedName>
        <fullName evidence="15">Transcriptional repressor</fullName>
    </recommendedName>
</protein>
<feature type="binding site" evidence="11">
    <location>
        <position position="140"/>
    </location>
    <ligand>
        <name>Zn(2+)</name>
        <dbReference type="ChEBI" id="CHEBI:29105"/>
    </ligand>
</feature>
<evidence type="ECO:0000256" key="6">
    <source>
        <dbReference type="ARBA" id="ARBA00022723"/>
    </source>
</evidence>
<comment type="cofactor">
    <cofactor evidence="11">
        <name>Zn(2+)</name>
        <dbReference type="ChEBI" id="CHEBI:29105"/>
    </cofactor>
    <text evidence="11">Binds 1 zinc ion per subunit.</text>
</comment>
<evidence type="ECO:0000256" key="11">
    <source>
        <dbReference type="PIRSR" id="PIRSR602481-1"/>
    </source>
</evidence>
<comment type="subcellular location">
    <subcellularLocation>
        <location evidence="1">Cytoplasm</location>
    </subcellularLocation>
</comment>
<dbReference type="Pfam" id="PF01475">
    <property type="entry name" value="FUR"/>
    <property type="match status" value="1"/>
</dbReference>
<dbReference type="GO" id="GO:0008270">
    <property type="term" value="F:zinc ion binding"/>
    <property type="evidence" value="ECO:0007669"/>
    <property type="project" value="TreeGrafter"/>
</dbReference>
<comment type="caution">
    <text evidence="13">The sequence shown here is derived from an EMBL/GenBank/DDBJ whole genome shotgun (WGS) entry which is preliminary data.</text>
</comment>
<dbReference type="GO" id="GO:0045892">
    <property type="term" value="P:negative regulation of DNA-templated transcription"/>
    <property type="evidence" value="ECO:0007669"/>
    <property type="project" value="TreeGrafter"/>
</dbReference>
<keyword evidence="5" id="KW-0678">Repressor</keyword>
<dbReference type="GO" id="GO:0000976">
    <property type="term" value="F:transcription cis-regulatory region binding"/>
    <property type="evidence" value="ECO:0007669"/>
    <property type="project" value="TreeGrafter"/>
</dbReference>
<feature type="binding site" evidence="11">
    <location>
        <position position="97"/>
    </location>
    <ligand>
        <name>Zn(2+)</name>
        <dbReference type="ChEBI" id="CHEBI:29105"/>
    </ligand>
</feature>
<dbReference type="GO" id="GO:1900376">
    <property type="term" value="P:regulation of secondary metabolite biosynthetic process"/>
    <property type="evidence" value="ECO:0007669"/>
    <property type="project" value="TreeGrafter"/>
</dbReference>
<feature type="binding site" evidence="12">
    <location>
        <position position="129"/>
    </location>
    <ligand>
        <name>Fe cation</name>
        <dbReference type="ChEBI" id="CHEBI:24875"/>
    </ligand>
</feature>